<evidence type="ECO:0008006" key="9">
    <source>
        <dbReference type="Google" id="ProtNLM"/>
    </source>
</evidence>
<feature type="transmembrane region" description="Helical" evidence="6">
    <location>
        <begin position="16"/>
        <end position="40"/>
    </location>
</feature>
<feature type="transmembrane region" description="Helical" evidence="6">
    <location>
        <begin position="287"/>
        <end position="308"/>
    </location>
</feature>
<feature type="transmembrane region" description="Helical" evidence="6">
    <location>
        <begin position="177"/>
        <end position="196"/>
    </location>
</feature>
<evidence type="ECO:0000256" key="1">
    <source>
        <dbReference type="ARBA" id="ARBA00004651"/>
    </source>
</evidence>
<dbReference type="EMBL" id="JACHJW010000001">
    <property type="protein sequence ID" value="MBB4959352.1"/>
    <property type="molecule type" value="Genomic_DNA"/>
</dbReference>
<dbReference type="GO" id="GO:0005886">
    <property type="term" value="C:plasma membrane"/>
    <property type="evidence" value="ECO:0007669"/>
    <property type="project" value="UniProtKB-SubCell"/>
</dbReference>
<gene>
    <name evidence="7" type="ORF">FHR38_003085</name>
</gene>
<evidence type="ECO:0000256" key="3">
    <source>
        <dbReference type="ARBA" id="ARBA00022692"/>
    </source>
</evidence>
<keyword evidence="3 6" id="KW-0812">Transmembrane</keyword>
<organism evidence="7 8">
    <name type="scientific">Micromonospora polyrhachis</name>
    <dbReference type="NCBI Taxonomy" id="1282883"/>
    <lineage>
        <taxon>Bacteria</taxon>
        <taxon>Bacillati</taxon>
        <taxon>Actinomycetota</taxon>
        <taxon>Actinomycetes</taxon>
        <taxon>Micromonosporales</taxon>
        <taxon>Micromonosporaceae</taxon>
        <taxon>Micromonospora</taxon>
    </lineage>
</organism>
<evidence type="ECO:0000256" key="6">
    <source>
        <dbReference type="SAM" id="Phobius"/>
    </source>
</evidence>
<evidence type="ECO:0000256" key="5">
    <source>
        <dbReference type="ARBA" id="ARBA00023136"/>
    </source>
</evidence>
<feature type="transmembrane region" description="Helical" evidence="6">
    <location>
        <begin position="358"/>
        <end position="375"/>
    </location>
</feature>
<dbReference type="AlphaFoldDB" id="A0A7W7SS75"/>
<feature type="transmembrane region" description="Helical" evidence="6">
    <location>
        <begin position="52"/>
        <end position="76"/>
    </location>
</feature>
<feature type="transmembrane region" description="Helical" evidence="6">
    <location>
        <begin position="220"/>
        <end position="241"/>
    </location>
</feature>
<comment type="caution">
    <text evidence="7">The sequence shown here is derived from an EMBL/GenBank/DDBJ whole genome shotgun (WGS) entry which is preliminary data.</text>
</comment>
<proteinExistence type="predicted"/>
<feature type="transmembrane region" description="Helical" evidence="6">
    <location>
        <begin position="320"/>
        <end position="346"/>
    </location>
</feature>
<evidence type="ECO:0000313" key="8">
    <source>
        <dbReference type="Proteomes" id="UP000578819"/>
    </source>
</evidence>
<accession>A0A7W7SS75</accession>
<name>A0A7W7SS75_9ACTN</name>
<keyword evidence="4 6" id="KW-1133">Transmembrane helix</keyword>
<comment type="subcellular location">
    <subcellularLocation>
        <location evidence="1">Cell membrane</location>
        <topology evidence="1">Multi-pass membrane protein</topology>
    </subcellularLocation>
</comment>
<dbReference type="RefSeq" id="WP_184535298.1">
    <property type="nucleotide sequence ID" value="NZ_JACHJW010000001.1"/>
</dbReference>
<keyword evidence="2" id="KW-1003">Cell membrane</keyword>
<feature type="transmembrane region" description="Helical" evidence="6">
    <location>
        <begin position="381"/>
        <end position="400"/>
    </location>
</feature>
<evidence type="ECO:0000256" key="2">
    <source>
        <dbReference type="ARBA" id="ARBA00022475"/>
    </source>
</evidence>
<protein>
    <recommendedName>
        <fullName evidence="9">O-antigen/teichoic acid export membrane protein</fullName>
    </recommendedName>
</protein>
<feature type="transmembrane region" description="Helical" evidence="6">
    <location>
        <begin position="88"/>
        <end position="108"/>
    </location>
</feature>
<feature type="transmembrane region" description="Helical" evidence="6">
    <location>
        <begin position="114"/>
        <end position="136"/>
    </location>
</feature>
<keyword evidence="5 6" id="KW-0472">Membrane</keyword>
<evidence type="ECO:0000313" key="7">
    <source>
        <dbReference type="EMBL" id="MBB4959352.1"/>
    </source>
</evidence>
<keyword evidence="8" id="KW-1185">Reference proteome</keyword>
<dbReference type="PANTHER" id="PTHR30250:SF11">
    <property type="entry name" value="O-ANTIGEN TRANSPORTER-RELATED"/>
    <property type="match status" value="1"/>
</dbReference>
<reference evidence="7 8" key="1">
    <citation type="submission" date="2020-08" db="EMBL/GenBank/DDBJ databases">
        <title>Sequencing the genomes of 1000 actinobacteria strains.</title>
        <authorList>
            <person name="Klenk H.-P."/>
        </authorList>
    </citation>
    <scope>NUCLEOTIDE SEQUENCE [LARGE SCALE GENOMIC DNA]</scope>
    <source>
        <strain evidence="7 8">DSM 45886</strain>
    </source>
</reference>
<dbReference type="PANTHER" id="PTHR30250">
    <property type="entry name" value="PST FAMILY PREDICTED COLANIC ACID TRANSPORTER"/>
    <property type="match status" value="1"/>
</dbReference>
<feature type="transmembrane region" description="Helical" evidence="6">
    <location>
        <begin position="253"/>
        <end position="275"/>
    </location>
</feature>
<dbReference type="Proteomes" id="UP000578819">
    <property type="component" value="Unassembled WGS sequence"/>
</dbReference>
<sequence>MTQGTERDTGAGSSRLGMAGAAVTAAAMLTNGLAFLVPMLGARQLSAGDLGALATVLALGGIAGVPGLGLQIAVAVRRARYGRIPATRVTVATAALTGGALLATTPLLTSYLHLPVPVAVLLAATTVPVVLAGRWLGELQGDQRFLRLAAGMGVLATGRYAGLIGGLAAGAGLTRSLLVGVVVGYLTLPVLAWLAAPDRRADTGSDPVAKLDSVLRGRSVLTAGSATLAMLAVSYADLLLARQLLSVAESGGYAVGSVLTKGALWAPQVVTVLALPRLARGDRRTRSVALIVTAVCGVVLVAASAVGGEFAIRLAGGADYLWLAGYAPLFAATGALYALVFVLVNAQVAAGAPWPSGPLWLALAGLVVVAVLVAPRSLPGVLGSSLVTAAATVLVMGWLAHRPERSCPTSSSREVDVS</sequence>
<evidence type="ECO:0000256" key="4">
    <source>
        <dbReference type="ARBA" id="ARBA00022989"/>
    </source>
</evidence>
<feature type="transmembrane region" description="Helical" evidence="6">
    <location>
        <begin position="148"/>
        <end position="171"/>
    </location>
</feature>
<dbReference type="InterPro" id="IPR050833">
    <property type="entry name" value="Poly_Biosynth_Transport"/>
</dbReference>